<dbReference type="GO" id="GO:0000156">
    <property type="term" value="F:phosphorelay response regulator activity"/>
    <property type="evidence" value="ECO:0007669"/>
    <property type="project" value="InterPro"/>
</dbReference>
<dbReference type="InterPro" id="IPR036388">
    <property type="entry name" value="WH-like_DNA-bd_sf"/>
</dbReference>
<evidence type="ECO:0000313" key="18">
    <source>
        <dbReference type="Proteomes" id="UP000886687"/>
    </source>
</evidence>
<dbReference type="GO" id="GO:0000976">
    <property type="term" value="F:transcription cis-regulatory region binding"/>
    <property type="evidence" value="ECO:0007669"/>
    <property type="project" value="TreeGrafter"/>
</dbReference>
<dbReference type="PROSITE" id="PS51755">
    <property type="entry name" value="OMPR_PHOB"/>
    <property type="match status" value="1"/>
</dbReference>
<dbReference type="Pfam" id="PF00486">
    <property type="entry name" value="Trans_reg_C"/>
    <property type="match status" value="1"/>
</dbReference>
<evidence type="ECO:0000259" key="15">
    <source>
        <dbReference type="PROSITE" id="PS50110"/>
    </source>
</evidence>
<keyword evidence="11" id="KW-0804">Transcription</keyword>
<keyword evidence="5 13" id="KW-0597">Phosphoprotein</keyword>
<dbReference type="EMBL" id="JAEPDI010000001">
    <property type="protein sequence ID" value="MCG7937711.1"/>
    <property type="molecule type" value="Genomic_DNA"/>
</dbReference>
<comment type="function">
    <text evidence="12">This protein is a positive regulator for the phosphate regulon. Transcription of this operon is positively regulated by PhoB and PhoR when phosphate is limited.</text>
</comment>
<keyword evidence="4" id="KW-0963">Cytoplasm</keyword>
<dbReference type="SMART" id="SM00862">
    <property type="entry name" value="Trans_reg_C"/>
    <property type="match status" value="1"/>
</dbReference>
<dbReference type="InterPro" id="IPR039420">
    <property type="entry name" value="WalR-like"/>
</dbReference>
<comment type="caution">
    <text evidence="17">The sequence shown here is derived from an EMBL/GenBank/DDBJ whole genome shotgun (WGS) entry which is preliminary data.</text>
</comment>
<evidence type="ECO:0000256" key="9">
    <source>
        <dbReference type="ARBA" id="ARBA00023125"/>
    </source>
</evidence>
<dbReference type="GO" id="GO:0006817">
    <property type="term" value="P:phosphate ion transport"/>
    <property type="evidence" value="ECO:0007669"/>
    <property type="project" value="UniProtKB-KW"/>
</dbReference>
<dbReference type="InterPro" id="IPR011006">
    <property type="entry name" value="CheY-like_superfamily"/>
</dbReference>
<dbReference type="GO" id="GO:0005829">
    <property type="term" value="C:cytosol"/>
    <property type="evidence" value="ECO:0007669"/>
    <property type="project" value="TreeGrafter"/>
</dbReference>
<dbReference type="Proteomes" id="UP000886687">
    <property type="component" value="Unassembled WGS sequence"/>
</dbReference>
<evidence type="ECO:0000256" key="7">
    <source>
        <dbReference type="ARBA" id="ARBA00023012"/>
    </source>
</evidence>
<dbReference type="AlphaFoldDB" id="A0A9E4MYC8"/>
<dbReference type="GO" id="GO:0006355">
    <property type="term" value="P:regulation of DNA-templated transcription"/>
    <property type="evidence" value="ECO:0007669"/>
    <property type="project" value="InterPro"/>
</dbReference>
<evidence type="ECO:0000256" key="2">
    <source>
        <dbReference type="ARBA" id="ARBA00013332"/>
    </source>
</evidence>
<dbReference type="SMART" id="SM00448">
    <property type="entry name" value="REC"/>
    <property type="match status" value="1"/>
</dbReference>
<dbReference type="Gene3D" id="6.10.250.690">
    <property type="match status" value="1"/>
</dbReference>
<sequence>MPKILIVEDEPEIREMIRFALEPKGFVLSEADNAQDARKLLADQCYDLILMDWMLPGRSGLDLTKELKQVSPASTPIILLTAKADEVDKVTGLNSGADDYITKPFSTREMIARINAVLRRSGGSADQQALAFHGLTLDPVKHLVLTNETPLHLSPAEYNLLFFFMSHPERVYSRSQILDHVWGNDVYVDERTVDVHIRRLRKLLTPSNHHRFIQTVRGVGYRFTPQLASDNSEIP</sequence>
<evidence type="ECO:0000256" key="3">
    <source>
        <dbReference type="ARBA" id="ARBA00022448"/>
    </source>
</evidence>
<evidence type="ECO:0000256" key="8">
    <source>
        <dbReference type="ARBA" id="ARBA00023015"/>
    </source>
</evidence>
<keyword evidence="10" id="KW-0010">Activator</keyword>
<dbReference type="PROSITE" id="PS50110">
    <property type="entry name" value="RESPONSE_REGULATORY"/>
    <property type="match status" value="1"/>
</dbReference>
<keyword evidence="7" id="KW-0902">Two-component regulatory system</keyword>
<accession>A0A9E4MYC8</accession>
<evidence type="ECO:0000256" key="6">
    <source>
        <dbReference type="ARBA" id="ARBA00022592"/>
    </source>
</evidence>
<gene>
    <name evidence="17" type="primary">phoB</name>
    <name evidence="17" type="ORF">JAZ04_02470</name>
</gene>
<evidence type="ECO:0000256" key="10">
    <source>
        <dbReference type="ARBA" id="ARBA00023159"/>
    </source>
</evidence>
<comment type="subcellular location">
    <subcellularLocation>
        <location evidence="1">Cytoplasm</location>
    </subcellularLocation>
</comment>
<evidence type="ECO:0000256" key="11">
    <source>
        <dbReference type="ARBA" id="ARBA00023163"/>
    </source>
</evidence>
<evidence type="ECO:0000256" key="1">
    <source>
        <dbReference type="ARBA" id="ARBA00004496"/>
    </source>
</evidence>
<dbReference type="CDD" id="cd17618">
    <property type="entry name" value="REC_OmpR_PhoB"/>
    <property type="match status" value="1"/>
</dbReference>
<dbReference type="Gene3D" id="1.10.10.10">
    <property type="entry name" value="Winged helix-like DNA-binding domain superfamily/Winged helix DNA-binding domain"/>
    <property type="match status" value="1"/>
</dbReference>
<evidence type="ECO:0000313" key="17">
    <source>
        <dbReference type="EMBL" id="MCG7937711.1"/>
    </source>
</evidence>
<dbReference type="Gene3D" id="3.40.50.2300">
    <property type="match status" value="1"/>
</dbReference>
<evidence type="ECO:0000256" key="4">
    <source>
        <dbReference type="ARBA" id="ARBA00022490"/>
    </source>
</evidence>
<organism evidence="17 18">
    <name type="scientific">Candidatus Thiodiazotropha lotti</name>
    <dbReference type="NCBI Taxonomy" id="2792787"/>
    <lineage>
        <taxon>Bacteria</taxon>
        <taxon>Pseudomonadati</taxon>
        <taxon>Pseudomonadota</taxon>
        <taxon>Gammaproteobacteria</taxon>
        <taxon>Chromatiales</taxon>
        <taxon>Sedimenticolaceae</taxon>
        <taxon>Candidatus Thiodiazotropha</taxon>
    </lineage>
</organism>
<feature type="modified residue" description="4-aspartylphosphate" evidence="13">
    <location>
        <position position="52"/>
    </location>
</feature>
<dbReference type="FunFam" id="3.40.50.2300:FF:000001">
    <property type="entry name" value="DNA-binding response regulator PhoB"/>
    <property type="match status" value="1"/>
</dbReference>
<dbReference type="Pfam" id="PF00072">
    <property type="entry name" value="Response_reg"/>
    <property type="match status" value="1"/>
</dbReference>
<proteinExistence type="predicted"/>
<keyword evidence="3" id="KW-0813">Transport</keyword>
<dbReference type="CDD" id="cd00383">
    <property type="entry name" value="trans_reg_C"/>
    <property type="match status" value="1"/>
</dbReference>
<dbReference type="PANTHER" id="PTHR48111:SF40">
    <property type="entry name" value="PHOSPHATE REGULON TRANSCRIPTIONAL REGULATORY PROTEIN PHOB"/>
    <property type="match status" value="1"/>
</dbReference>
<keyword evidence="8" id="KW-0805">Transcription regulation</keyword>
<keyword evidence="9 14" id="KW-0238">DNA-binding</keyword>
<dbReference type="InterPro" id="IPR011879">
    <property type="entry name" value="Sig_transdc_resp-reg_PhoB"/>
</dbReference>
<protein>
    <recommendedName>
        <fullName evidence="2">Phosphate regulon transcriptional regulatory protein PhoB</fullName>
    </recommendedName>
</protein>
<name>A0A9E4MYC8_9GAMM</name>
<reference evidence="17" key="1">
    <citation type="journal article" date="2021" name="Proc. Natl. Acad. Sci. U.S.A.">
        <title>Global biogeography of chemosynthetic symbionts reveals both localized and globally distributed symbiont groups. .</title>
        <authorList>
            <person name="Osvatic J.T."/>
            <person name="Wilkins L.G.E."/>
            <person name="Leibrecht L."/>
            <person name="Leray M."/>
            <person name="Zauner S."/>
            <person name="Polzin J."/>
            <person name="Camacho Y."/>
            <person name="Gros O."/>
            <person name="van Gils J.A."/>
            <person name="Eisen J.A."/>
            <person name="Petersen J.M."/>
            <person name="Yuen B."/>
        </authorList>
    </citation>
    <scope>NUCLEOTIDE SEQUENCE</scope>
    <source>
        <strain evidence="17">MAGL173</strain>
    </source>
</reference>
<dbReference type="InterPro" id="IPR001789">
    <property type="entry name" value="Sig_transdc_resp-reg_receiver"/>
</dbReference>
<feature type="domain" description="Response regulatory" evidence="15">
    <location>
        <begin position="3"/>
        <end position="118"/>
    </location>
</feature>
<keyword evidence="6" id="KW-0592">Phosphate transport</keyword>
<dbReference type="InterPro" id="IPR001867">
    <property type="entry name" value="OmpR/PhoB-type_DNA-bd"/>
</dbReference>
<feature type="domain" description="OmpR/PhoB-type" evidence="16">
    <location>
        <begin position="127"/>
        <end position="225"/>
    </location>
</feature>
<dbReference type="SUPFAM" id="SSF52172">
    <property type="entry name" value="CheY-like"/>
    <property type="match status" value="1"/>
</dbReference>
<evidence type="ECO:0000256" key="13">
    <source>
        <dbReference type="PROSITE-ProRule" id="PRU00169"/>
    </source>
</evidence>
<evidence type="ECO:0000256" key="12">
    <source>
        <dbReference type="ARBA" id="ARBA00024735"/>
    </source>
</evidence>
<evidence type="ECO:0000256" key="14">
    <source>
        <dbReference type="PROSITE-ProRule" id="PRU01091"/>
    </source>
</evidence>
<dbReference type="FunFam" id="1.10.10.10:FF:000011">
    <property type="entry name" value="Phosphate regulon transcriptional regulator PhoB"/>
    <property type="match status" value="1"/>
</dbReference>
<evidence type="ECO:0000256" key="5">
    <source>
        <dbReference type="ARBA" id="ARBA00022553"/>
    </source>
</evidence>
<dbReference type="NCBIfam" id="TIGR02154">
    <property type="entry name" value="PhoB"/>
    <property type="match status" value="1"/>
</dbReference>
<dbReference type="GO" id="GO:0032993">
    <property type="term" value="C:protein-DNA complex"/>
    <property type="evidence" value="ECO:0007669"/>
    <property type="project" value="TreeGrafter"/>
</dbReference>
<evidence type="ECO:0000259" key="16">
    <source>
        <dbReference type="PROSITE" id="PS51755"/>
    </source>
</evidence>
<dbReference type="PANTHER" id="PTHR48111">
    <property type="entry name" value="REGULATOR OF RPOS"/>
    <property type="match status" value="1"/>
</dbReference>
<feature type="DNA-binding region" description="OmpR/PhoB-type" evidence="14">
    <location>
        <begin position="127"/>
        <end position="225"/>
    </location>
</feature>